<reference evidence="4" key="1">
    <citation type="submission" date="2021-02" db="EMBL/GenBank/DDBJ databases">
        <authorList>
            <person name="Dougan E. K."/>
            <person name="Rhodes N."/>
            <person name="Thang M."/>
            <person name="Chan C."/>
        </authorList>
    </citation>
    <scope>NUCLEOTIDE SEQUENCE</scope>
</reference>
<evidence type="ECO:0000313" key="5">
    <source>
        <dbReference type="Proteomes" id="UP000654075"/>
    </source>
</evidence>
<dbReference type="Proteomes" id="UP000654075">
    <property type="component" value="Unassembled WGS sequence"/>
</dbReference>
<dbReference type="GO" id="GO:0007005">
    <property type="term" value="P:mitochondrion organization"/>
    <property type="evidence" value="ECO:0007669"/>
    <property type="project" value="TreeGrafter"/>
</dbReference>
<dbReference type="SUPFAM" id="SSF52540">
    <property type="entry name" value="P-loop containing nucleoside triphosphate hydrolases"/>
    <property type="match status" value="1"/>
</dbReference>
<dbReference type="PANTHER" id="PTHR23075">
    <property type="entry name" value="PUTATIVE ATP-ASE"/>
    <property type="match status" value="1"/>
</dbReference>
<dbReference type="OrthoDB" id="199596at2759"/>
<dbReference type="Pfam" id="PF00004">
    <property type="entry name" value="AAA"/>
    <property type="match status" value="1"/>
</dbReference>
<evidence type="ECO:0000259" key="3">
    <source>
        <dbReference type="Pfam" id="PF00004"/>
    </source>
</evidence>
<evidence type="ECO:0000256" key="2">
    <source>
        <dbReference type="SAM" id="MobiDB-lite"/>
    </source>
</evidence>
<gene>
    <name evidence="4" type="ORF">PGLA1383_LOCUS27057</name>
</gene>
<feature type="region of interest" description="Disordered" evidence="2">
    <location>
        <begin position="195"/>
        <end position="223"/>
    </location>
</feature>
<dbReference type="InterPro" id="IPR027417">
    <property type="entry name" value="P-loop_NTPase"/>
</dbReference>
<evidence type="ECO:0000256" key="1">
    <source>
        <dbReference type="ARBA" id="ARBA00023054"/>
    </source>
</evidence>
<dbReference type="EMBL" id="CAJNNV010024257">
    <property type="protein sequence ID" value="CAE8609232.1"/>
    <property type="molecule type" value="Genomic_DNA"/>
</dbReference>
<evidence type="ECO:0000313" key="4">
    <source>
        <dbReference type="EMBL" id="CAE8609232.1"/>
    </source>
</evidence>
<dbReference type="PANTHER" id="PTHR23075:SF0">
    <property type="entry name" value="ATPASE FAMILY AAA DOMAIN-CONTAINING PROTEIN 3"/>
    <property type="match status" value="1"/>
</dbReference>
<feature type="compositionally biased region" description="Polar residues" evidence="2">
    <location>
        <begin position="200"/>
        <end position="210"/>
    </location>
</feature>
<dbReference type="GO" id="GO:0005524">
    <property type="term" value="F:ATP binding"/>
    <property type="evidence" value="ECO:0007669"/>
    <property type="project" value="InterPro"/>
</dbReference>
<dbReference type="GO" id="GO:0008270">
    <property type="term" value="F:zinc ion binding"/>
    <property type="evidence" value="ECO:0007669"/>
    <property type="project" value="TreeGrafter"/>
</dbReference>
<dbReference type="InterPro" id="IPR003959">
    <property type="entry name" value="ATPase_AAA_core"/>
</dbReference>
<keyword evidence="1" id="KW-0175">Coiled coil</keyword>
<accession>A0A813F4P8</accession>
<dbReference type="Gene3D" id="3.40.50.300">
    <property type="entry name" value="P-loop containing nucleotide triphosphate hydrolases"/>
    <property type="match status" value="1"/>
</dbReference>
<comment type="caution">
    <text evidence="4">The sequence shown here is derived from an EMBL/GenBank/DDBJ whole genome shotgun (WGS) entry which is preliminary data.</text>
</comment>
<feature type="domain" description="ATPase AAA-type core" evidence="3">
    <location>
        <begin position="4"/>
        <end position="51"/>
    </location>
</feature>
<dbReference type="GO" id="GO:0016887">
    <property type="term" value="F:ATP hydrolysis activity"/>
    <property type="evidence" value="ECO:0007669"/>
    <property type="project" value="InterPro"/>
</dbReference>
<organism evidence="4 5">
    <name type="scientific">Polarella glacialis</name>
    <name type="common">Dinoflagellate</name>
    <dbReference type="NCBI Taxonomy" id="89957"/>
    <lineage>
        <taxon>Eukaryota</taxon>
        <taxon>Sar</taxon>
        <taxon>Alveolata</taxon>
        <taxon>Dinophyceae</taxon>
        <taxon>Suessiales</taxon>
        <taxon>Suessiaceae</taxon>
        <taxon>Polarella</taxon>
    </lineage>
</organism>
<sequence>MSESLRNALTTMLYHTGTPSSQFMLVIATNRPHDLDSAMLDRLDEHVEFGLPDVEARKGMVQLYYDKYIAKPLKLPPVLASGQMLVKPQQSAFSTLRSRLPGSPKAPVVSRDEMVTEEAMAIVAQRISGFSGREISKLFTSMQTHVLYSGSRSGVLNVTKSMLLEVVDQKVSEHGRTIDFQVKGYDYQFSETKKEHGFNGSEQKGNSNLVSPKGNIPPMPGLG</sequence>
<keyword evidence="5" id="KW-1185">Reference proteome</keyword>
<protein>
    <recommendedName>
        <fullName evidence="3">ATPase AAA-type core domain-containing protein</fullName>
    </recommendedName>
</protein>
<dbReference type="GO" id="GO:0005739">
    <property type="term" value="C:mitochondrion"/>
    <property type="evidence" value="ECO:0007669"/>
    <property type="project" value="TreeGrafter"/>
</dbReference>
<dbReference type="AlphaFoldDB" id="A0A813F4P8"/>
<name>A0A813F4P8_POLGL</name>
<proteinExistence type="predicted"/>